<proteinExistence type="predicted"/>
<evidence type="ECO:0000256" key="1">
    <source>
        <dbReference type="SAM" id="MobiDB-lite"/>
    </source>
</evidence>
<evidence type="ECO:0000313" key="5">
    <source>
        <dbReference type="Proteomes" id="UP000327111"/>
    </source>
</evidence>
<evidence type="ECO:0000259" key="3">
    <source>
        <dbReference type="Pfam" id="PF24801"/>
    </source>
</evidence>
<sequence length="1069" mass="114403">MSEVIVGRKGGGKGGGGGGGSARTPVEAPDSLRSKQHVRMMHVISEGEIEGIVGLFQGVFFDDVPLQNPDGTINFPAFEFDWRPGTQWQSYMPITNLEAEQSVGVEMRSLIAIERAITDTDVDAVRITVSTPQLSEQNLSNGDTTGSTASFRVEGKLGTGGWYQLCEDLTITGKTMSRTQFSYYLRLPPSGGLPRYVRLTRLSPDSGSSAIQNRTFFDSVTLLWDEKLRYPNTAIAAISVDAQQFSSIPRISFLIRGIKVLVPSNYNAATRTYNGSWDGTFQRAWTDNPAWVWYDMLTNTRYGLGGLLDSALVDKYSLYSIAQYCDQHVPDGYGGFEPRFTCNLALTTQQDAWKLVNDMVSVFRAICFWAGGTLTAVQDAPRSSRYLFNNSNVVGGDFNYQSVASDQRYNVAAVTWNDPLQQYKQSVEIVERPELIAKWGRIQQCDVVAVGCTSRGQARRLGRWLLYAESEAVTFAVGADGALPHPGDIIDVADANRAGARNGGRLLAGSTASNLLLDAPIGLAGTGLVGVVMADGSYASAAVTVGADATSITVSPPLASVPLASAPWVFSTAALETQKFRVVGISEGEDGTYAISAVAFDPDKFSEVEFGTPDVENPINNINLGKPGAVGQMAFLESLYDTGTGLAAARLSVSWTQPARAMRYQIEVMKPGSNWEYVAEISTPSIDFDSASSGLWSVRVTPKSVLGLAGPSTIQTYSAQALLAPPSELIGLRLDVINSVATLAWESVPELDVKLGGSINIRHSRNVSATWDTALPLTEVAGRSTSSVVALLPGKYLARAVDSSGIGGPITEVWSDAQVPLPANVALIIAESPAFPGAAVNASVADGMLKMTGAGYFDDVPDVDAMLGEVDKLGGSTLTATYSFAAPADLGYVYDCRLTADVEAALYDDGTYIDTVLDFDALSSIDGDPPNGASLSLWVRTSDVSPAVWSAWKPFIVGDYRARQFDFELRGSVQQSTNWIDISKLEVVIDMPDRIESGTDIAVPVVGLHITYMPPFNAPPAVSLTAQGLSPGDYFDVSAKTVNGFTVFIRNSSGVAKSGCSIDYISKGY</sequence>
<dbReference type="InterPro" id="IPR055385">
    <property type="entry name" value="GpJ_HDII-ins2"/>
</dbReference>
<name>A0A5E7LIL7_PSEFL</name>
<dbReference type="EMBL" id="CABVIF010000006">
    <property type="protein sequence ID" value="VVP11457.1"/>
    <property type="molecule type" value="Genomic_DNA"/>
</dbReference>
<feature type="region of interest" description="Disordered" evidence="1">
    <location>
        <begin position="1"/>
        <end position="32"/>
    </location>
</feature>
<dbReference type="RefSeq" id="WP_150734444.1">
    <property type="nucleotide sequence ID" value="NZ_CABVIF010000006.1"/>
</dbReference>
<dbReference type="Pfam" id="PF24801">
    <property type="entry name" value="FNIII-A_GpJ"/>
    <property type="match status" value="1"/>
</dbReference>
<dbReference type="InterPro" id="IPR032876">
    <property type="entry name" value="J_dom"/>
</dbReference>
<evidence type="ECO:0000313" key="4">
    <source>
        <dbReference type="EMBL" id="VVP11457.1"/>
    </source>
</evidence>
<dbReference type="PANTHER" id="PTHR36251">
    <property type="entry name" value="FELS-1 PROPHAGE HOST SPECIFICITY PROTEIN-RELATED"/>
    <property type="match status" value="1"/>
</dbReference>
<accession>A0A5E7LIL7</accession>
<organism evidence="4 5">
    <name type="scientific">Pseudomonas fluorescens</name>
    <dbReference type="NCBI Taxonomy" id="294"/>
    <lineage>
        <taxon>Bacteria</taxon>
        <taxon>Pseudomonadati</taxon>
        <taxon>Pseudomonadota</taxon>
        <taxon>Gammaproteobacteria</taxon>
        <taxon>Pseudomonadales</taxon>
        <taxon>Pseudomonadaceae</taxon>
        <taxon>Pseudomonas</taxon>
    </lineage>
</organism>
<dbReference type="Pfam" id="PF13550">
    <property type="entry name" value="Phage-tail_3"/>
    <property type="match status" value="1"/>
</dbReference>
<dbReference type="PANTHER" id="PTHR36251:SF2">
    <property type="entry name" value="GIFSY-2 PROPHAGE HOST SPECIFICITY PROTEIN J, PHAGE LAMBDA"/>
    <property type="match status" value="1"/>
</dbReference>
<feature type="compositionally biased region" description="Gly residues" evidence="1">
    <location>
        <begin position="8"/>
        <end position="21"/>
    </location>
</feature>
<evidence type="ECO:0000259" key="2">
    <source>
        <dbReference type="Pfam" id="PF13550"/>
    </source>
</evidence>
<reference evidence="4 5" key="1">
    <citation type="submission" date="2019-09" db="EMBL/GenBank/DDBJ databases">
        <authorList>
            <person name="Chandra G."/>
            <person name="Truman W A."/>
        </authorList>
    </citation>
    <scope>NUCLEOTIDE SEQUENCE [LARGE SCALE GENOMIC DNA]</scope>
    <source>
        <strain evidence="4">PS854</strain>
    </source>
</reference>
<feature type="domain" description="Tip attachment protein J HDII-ins2" evidence="3">
    <location>
        <begin position="98"/>
        <end position="223"/>
    </location>
</feature>
<dbReference type="InterPro" id="IPR053171">
    <property type="entry name" value="Viral_Tip_Attach_Protein"/>
</dbReference>
<dbReference type="AlphaFoldDB" id="A0A5E7LIL7"/>
<protein>
    <submittedName>
        <fullName evidence="4">Uncharacterized protein</fullName>
    </submittedName>
</protein>
<feature type="domain" description="Tip attachment protein J" evidence="2">
    <location>
        <begin position="348"/>
        <end position="499"/>
    </location>
</feature>
<dbReference type="Proteomes" id="UP000327111">
    <property type="component" value="Unassembled WGS sequence"/>
</dbReference>
<gene>
    <name evidence="4" type="ORF">PS854_03320</name>
</gene>